<protein>
    <recommendedName>
        <fullName evidence="4">T. brucei spp.-specific protein</fullName>
    </recommendedName>
</protein>
<dbReference type="GeneID" id="23862654"/>
<reference evidence="3" key="1">
    <citation type="journal article" date="2010" name="PLoS Negl. Trop. Dis.">
        <title>The genome sequence of Trypanosoma brucei gambiense, causative agent of chronic human african trypanosomiasis.</title>
        <authorList>
            <person name="Jackson A.P."/>
            <person name="Sanders M."/>
            <person name="Berry A."/>
            <person name="McQuillan J."/>
            <person name="Aslett M.A."/>
            <person name="Quail M.A."/>
            <person name="Chukualim B."/>
            <person name="Capewell P."/>
            <person name="MacLeod A."/>
            <person name="Melville S.E."/>
            <person name="Gibson W."/>
            <person name="Barry J.D."/>
            <person name="Berriman M."/>
            <person name="Hertz-Fowler C."/>
        </authorList>
    </citation>
    <scope>NUCLEOTIDE SEQUENCE [LARGE SCALE GENOMIC DNA]</scope>
    <source>
        <strain evidence="3">MHOM/CI/86/DAL972</strain>
    </source>
</reference>
<evidence type="ECO:0000313" key="2">
    <source>
        <dbReference type="EMBL" id="CBH12514.1"/>
    </source>
</evidence>
<evidence type="ECO:0000313" key="3">
    <source>
        <dbReference type="Proteomes" id="UP000002316"/>
    </source>
</evidence>
<dbReference type="KEGG" id="tbg:TbgDal_VII4395"/>
<accession>C9ZSX9</accession>
<name>C9ZSX9_TRYB9</name>
<feature type="signal peptide" evidence="1">
    <location>
        <begin position="1"/>
        <end position="19"/>
    </location>
</feature>
<gene>
    <name evidence="2" type="ORF">TbgDal_VII4395</name>
</gene>
<feature type="chain" id="PRO_5003005798" description="T. brucei spp.-specific protein" evidence="1">
    <location>
        <begin position="20"/>
        <end position="126"/>
    </location>
</feature>
<dbReference type="Proteomes" id="UP000002316">
    <property type="component" value="Chromosome 7"/>
</dbReference>
<keyword evidence="1" id="KW-0732">Signal</keyword>
<dbReference type="EMBL" id="FN554970">
    <property type="protein sequence ID" value="CBH12514.1"/>
    <property type="molecule type" value="Genomic_DNA"/>
</dbReference>
<evidence type="ECO:0008006" key="4">
    <source>
        <dbReference type="Google" id="ProtNLM"/>
    </source>
</evidence>
<evidence type="ECO:0000256" key="1">
    <source>
        <dbReference type="SAM" id="SignalP"/>
    </source>
</evidence>
<dbReference type="RefSeq" id="XP_011774794.1">
    <property type="nucleotide sequence ID" value="XM_011776492.1"/>
</dbReference>
<sequence length="126" mass="14395">MVFRLFFVYVLLRLAACTCRSPRGLSLNSPFFFRCVCLRVELLNCHPIHSFIKHMCLNTYACVLEESGFSTLLSPERAPIFASSSLFWVELPHPLDARSSVRFHYFFSPHVCATEGRRGKIGKSTC</sequence>
<proteinExistence type="predicted"/>
<dbReference type="AlphaFoldDB" id="C9ZSX9"/>
<organism evidence="2 3">
    <name type="scientific">Trypanosoma brucei gambiense (strain MHOM/CI/86/DAL972)</name>
    <dbReference type="NCBI Taxonomy" id="679716"/>
    <lineage>
        <taxon>Eukaryota</taxon>
        <taxon>Discoba</taxon>
        <taxon>Euglenozoa</taxon>
        <taxon>Kinetoplastea</taxon>
        <taxon>Metakinetoplastina</taxon>
        <taxon>Trypanosomatida</taxon>
        <taxon>Trypanosomatidae</taxon>
        <taxon>Trypanosoma</taxon>
    </lineage>
</organism>